<dbReference type="PANTHER" id="PTHR46401:SF2">
    <property type="entry name" value="GLYCOSYLTRANSFERASE WBBK-RELATED"/>
    <property type="match status" value="1"/>
</dbReference>
<keyword evidence="1" id="KW-0808">Transferase</keyword>
<dbReference type="Proteomes" id="UP000217507">
    <property type="component" value="Chromosome"/>
</dbReference>
<dbReference type="InterPro" id="IPR001296">
    <property type="entry name" value="Glyco_trans_1"/>
</dbReference>
<evidence type="ECO:0000259" key="2">
    <source>
        <dbReference type="Pfam" id="PF00534"/>
    </source>
</evidence>
<dbReference type="PANTHER" id="PTHR46401">
    <property type="entry name" value="GLYCOSYLTRANSFERASE WBBK-RELATED"/>
    <property type="match status" value="1"/>
</dbReference>
<evidence type="ECO:0000256" key="1">
    <source>
        <dbReference type="ARBA" id="ARBA00022679"/>
    </source>
</evidence>
<evidence type="ECO:0000313" key="3">
    <source>
        <dbReference type="EMBL" id="BAY68484.1"/>
    </source>
</evidence>
<dbReference type="GO" id="GO:0009103">
    <property type="term" value="P:lipopolysaccharide biosynthetic process"/>
    <property type="evidence" value="ECO:0007669"/>
    <property type="project" value="TreeGrafter"/>
</dbReference>
<accession>A0A1Z4KHS9</accession>
<dbReference type="Gene3D" id="3.40.50.2000">
    <property type="entry name" value="Glycogen Phosphorylase B"/>
    <property type="match status" value="1"/>
</dbReference>
<reference evidence="3 4" key="1">
    <citation type="submission" date="2017-06" db="EMBL/GenBank/DDBJ databases">
        <title>Genome sequencing of cyanobaciteial culture collection at National Institute for Environmental Studies (NIES).</title>
        <authorList>
            <person name="Hirose Y."/>
            <person name="Shimura Y."/>
            <person name="Fujisawa T."/>
            <person name="Nakamura Y."/>
            <person name="Kawachi M."/>
        </authorList>
    </citation>
    <scope>NUCLEOTIDE SEQUENCE [LARGE SCALE GENOMIC DNA]</scope>
    <source>
        <strain evidence="3 4">NIES-23</strain>
    </source>
</reference>
<dbReference type="SUPFAM" id="SSF53756">
    <property type="entry name" value="UDP-Glycosyltransferase/glycogen phosphorylase"/>
    <property type="match status" value="1"/>
</dbReference>
<dbReference type="AlphaFoldDB" id="A0A1Z4KHS9"/>
<protein>
    <recommendedName>
        <fullName evidence="2">Glycosyl transferase family 1 domain-containing protein</fullName>
    </recommendedName>
</protein>
<sequence length="408" mass="47290">MLFDLAAGGHHPSYIRHLINYWRNENLPVKLDIVVSPKFIDDHSDIVKIQIENDQSQIRFISITLEEYSGLISKQFLLKRYFKEWNLYCKYADELKAEHCLLMYLDTLQLPIVFGKKSPCKFSGIYFRPTFHYTDFDKYAFSWKDIFRRWRQKLLLSRVLNNPQFQYLFSLDKFAVKHIENLHTQAKVFHLADPVIKYNFDQAKIDKLRQKLGIDNDRKIFILFGKLTIRKGIYQLLEAIKLMPSGLCKKLSLLLVGSISSADEISIQSQIKIVSQSLPIQIITCYKFIAEEEVNLYFQLADVILAPYQKHVGMSGILLLAAAAEKPVLASNYGLMGQLVIQNRLGLAVDSTSPQAIANGIIYFINNDQHQTAYLDLKMINSFIEENSVKNFSYTLFQHIYAQINDYV</sequence>
<evidence type="ECO:0000313" key="4">
    <source>
        <dbReference type="Proteomes" id="UP000217507"/>
    </source>
</evidence>
<feature type="domain" description="Glycosyl transferase family 1" evidence="2">
    <location>
        <begin position="205"/>
        <end position="371"/>
    </location>
</feature>
<dbReference type="Pfam" id="PF00534">
    <property type="entry name" value="Glycos_transf_1"/>
    <property type="match status" value="1"/>
</dbReference>
<name>A0A1Z4KHS9_ANAVA</name>
<dbReference type="GO" id="GO:0016757">
    <property type="term" value="F:glycosyltransferase activity"/>
    <property type="evidence" value="ECO:0007669"/>
    <property type="project" value="InterPro"/>
</dbReference>
<proteinExistence type="predicted"/>
<organism evidence="3 4">
    <name type="scientific">Trichormus variabilis NIES-23</name>
    <dbReference type="NCBI Taxonomy" id="1973479"/>
    <lineage>
        <taxon>Bacteria</taxon>
        <taxon>Bacillati</taxon>
        <taxon>Cyanobacteriota</taxon>
        <taxon>Cyanophyceae</taxon>
        <taxon>Nostocales</taxon>
        <taxon>Nostocaceae</taxon>
        <taxon>Trichormus</taxon>
    </lineage>
</organism>
<gene>
    <name evidence="3" type="ORF">NIES23_12700</name>
</gene>
<dbReference type="EMBL" id="AP018216">
    <property type="protein sequence ID" value="BAY68484.1"/>
    <property type="molecule type" value="Genomic_DNA"/>
</dbReference>